<evidence type="ECO:0000313" key="1">
    <source>
        <dbReference type="EMBL" id="GGE01122.1"/>
    </source>
</evidence>
<dbReference type="PROSITE" id="PS51257">
    <property type="entry name" value="PROKAR_LIPOPROTEIN"/>
    <property type="match status" value="1"/>
</dbReference>
<name>A0A8J2VDY1_9FLAO</name>
<evidence type="ECO:0000313" key="2">
    <source>
        <dbReference type="Proteomes" id="UP000652231"/>
    </source>
</evidence>
<dbReference type="AlphaFoldDB" id="A0A8J2VDY1"/>
<reference evidence="1" key="2">
    <citation type="submission" date="2020-09" db="EMBL/GenBank/DDBJ databases">
        <authorList>
            <person name="Sun Q."/>
            <person name="Zhou Y."/>
        </authorList>
    </citation>
    <scope>NUCLEOTIDE SEQUENCE</scope>
    <source>
        <strain evidence="1">CGMCC 1.12924</strain>
    </source>
</reference>
<protein>
    <recommendedName>
        <fullName evidence="3">Lipoprotein</fullName>
    </recommendedName>
</protein>
<accession>A0A8J2VDY1</accession>
<reference evidence="1" key="1">
    <citation type="journal article" date="2014" name="Int. J. Syst. Evol. Microbiol.">
        <title>Complete genome sequence of Corynebacterium casei LMG S-19264T (=DSM 44701T), isolated from a smear-ripened cheese.</title>
        <authorList>
            <consortium name="US DOE Joint Genome Institute (JGI-PGF)"/>
            <person name="Walter F."/>
            <person name="Albersmeier A."/>
            <person name="Kalinowski J."/>
            <person name="Ruckert C."/>
        </authorList>
    </citation>
    <scope>NUCLEOTIDE SEQUENCE</scope>
    <source>
        <strain evidence="1">CGMCC 1.12924</strain>
    </source>
</reference>
<organism evidence="1 2">
    <name type="scientific">Planktosalinus lacus</name>
    <dbReference type="NCBI Taxonomy" id="1526573"/>
    <lineage>
        <taxon>Bacteria</taxon>
        <taxon>Pseudomonadati</taxon>
        <taxon>Bacteroidota</taxon>
        <taxon>Flavobacteriia</taxon>
        <taxon>Flavobacteriales</taxon>
        <taxon>Flavobacteriaceae</taxon>
        <taxon>Planktosalinus</taxon>
    </lineage>
</organism>
<sequence>MKKTFLTLSIISLLFSACEEDKDPFLINTNGIGSITKETKIRQLDSIFENDSLVKIPEEANRMSNMEQFEIYEKGGQKLLLITPQKSKDPEARINNVQVFDERYKTENGLTINSTFKEVKEKYTISSIVNTMRSIVISLEGTDVYITIDKEVLPDAIKYQFGSEVKATDIPDDAKIKFFMIGWESNE</sequence>
<proteinExistence type="predicted"/>
<dbReference type="InterPro" id="IPR038714">
    <property type="entry name" value="YfeY-like_sf"/>
</dbReference>
<dbReference type="RefSeq" id="WP_188443188.1">
    <property type="nucleotide sequence ID" value="NZ_BMGK01000013.1"/>
</dbReference>
<dbReference type="EMBL" id="BMGK01000013">
    <property type="protein sequence ID" value="GGE01122.1"/>
    <property type="molecule type" value="Genomic_DNA"/>
</dbReference>
<dbReference type="Gene3D" id="2.60.460.10">
    <property type="entry name" value="protein yfey like domain"/>
    <property type="match status" value="1"/>
</dbReference>
<dbReference type="Proteomes" id="UP000652231">
    <property type="component" value="Unassembled WGS sequence"/>
</dbReference>
<gene>
    <name evidence="1" type="ORF">GCM10011312_25720</name>
</gene>
<evidence type="ECO:0008006" key="3">
    <source>
        <dbReference type="Google" id="ProtNLM"/>
    </source>
</evidence>
<comment type="caution">
    <text evidence="1">The sequence shown here is derived from an EMBL/GenBank/DDBJ whole genome shotgun (WGS) entry which is preliminary data.</text>
</comment>
<keyword evidence="2" id="KW-1185">Reference proteome</keyword>